<dbReference type="FunFam" id="3.30.565.10:FF:000006">
    <property type="entry name" value="Sensor histidine kinase WalK"/>
    <property type="match status" value="1"/>
</dbReference>
<dbReference type="PANTHER" id="PTHR43547:SF2">
    <property type="entry name" value="HYBRID SIGNAL TRANSDUCTION HISTIDINE KINASE C"/>
    <property type="match status" value="1"/>
</dbReference>
<evidence type="ECO:0000256" key="5">
    <source>
        <dbReference type="ARBA" id="ARBA00022777"/>
    </source>
</evidence>
<dbReference type="Gene3D" id="1.10.287.130">
    <property type="match status" value="1"/>
</dbReference>
<protein>
    <recommendedName>
        <fullName evidence="2">histidine kinase</fullName>
        <ecNumber evidence="2">2.7.13.3</ecNumber>
    </recommendedName>
</protein>
<dbReference type="InterPro" id="IPR036097">
    <property type="entry name" value="HisK_dim/P_sf"/>
</dbReference>
<evidence type="ECO:0000256" key="4">
    <source>
        <dbReference type="ARBA" id="ARBA00022679"/>
    </source>
</evidence>
<dbReference type="EC" id="2.7.13.3" evidence="2"/>
<keyword evidence="6" id="KW-1133">Transmembrane helix</keyword>
<organism evidence="8 9">
    <name type="scientific">Nonlabens ulvanivorans</name>
    <name type="common">Persicivirga ulvanivorans</name>
    <dbReference type="NCBI Taxonomy" id="906888"/>
    <lineage>
        <taxon>Bacteria</taxon>
        <taxon>Pseudomonadati</taxon>
        <taxon>Bacteroidota</taxon>
        <taxon>Flavobacteriia</taxon>
        <taxon>Flavobacteriales</taxon>
        <taxon>Flavobacteriaceae</taxon>
        <taxon>Nonlabens</taxon>
    </lineage>
</organism>
<keyword evidence="3" id="KW-0597">Phosphoprotein</keyword>
<dbReference type="SUPFAM" id="SSF55874">
    <property type="entry name" value="ATPase domain of HSP90 chaperone/DNA topoisomerase II/histidine kinase"/>
    <property type="match status" value="1"/>
</dbReference>
<dbReference type="InterPro" id="IPR005467">
    <property type="entry name" value="His_kinase_dom"/>
</dbReference>
<dbReference type="Pfam" id="PF00512">
    <property type="entry name" value="HisKA"/>
    <property type="match status" value="1"/>
</dbReference>
<dbReference type="EMBL" id="JPJI01000032">
    <property type="protein sequence ID" value="KEZ93007.1"/>
    <property type="molecule type" value="Genomic_DNA"/>
</dbReference>
<dbReference type="InterPro" id="IPR003594">
    <property type="entry name" value="HATPase_dom"/>
</dbReference>
<keyword evidence="6" id="KW-0472">Membrane</keyword>
<evidence type="ECO:0000313" key="8">
    <source>
        <dbReference type="EMBL" id="KEZ93007.1"/>
    </source>
</evidence>
<keyword evidence="4" id="KW-0808">Transferase</keyword>
<proteinExistence type="predicted"/>
<dbReference type="SMART" id="SM00388">
    <property type="entry name" value="HisKA"/>
    <property type="match status" value="1"/>
</dbReference>
<feature type="transmembrane region" description="Helical" evidence="6">
    <location>
        <begin position="6"/>
        <end position="29"/>
    </location>
</feature>
<name>A0A084JVM3_NONUL</name>
<comment type="catalytic activity">
    <reaction evidence="1">
        <text>ATP + protein L-histidine = ADP + protein N-phospho-L-histidine.</text>
        <dbReference type="EC" id="2.7.13.3"/>
    </reaction>
</comment>
<dbReference type="PANTHER" id="PTHR43547">
    <property type="entry name" value="TWO-COMPONENT HISTIDINE KINASE"/>
    <property type="match status" value="1"/>
</dbReference>
<dbReference type="Proteomes" id="UP000028531">
    <property type="component" value="Unassembled WGS sequence"/>
</dbReference>
<dbReference type="PROSITE" id="PS50109">
    <property type="entry name" value="HIS_KIN"/>
    <property type="match status" value="1"/>
</dbReference>
<evidence type="ECO:0000259" key="7">
    <source>
        <dbReference type="PROSITE" id="PS50109"/>
    </source>
</evidence>
<accession>A0A084JVM3</accession>
<evidence type="ECO:0000256" key="1">
    <source>
        <dbReference type="ARBA" id="ARBA00000085"/>
    </source>
</evidence>
<gene>
    <name evidence="8" type="ORF">IL45_12835</name>
</gene>
<dbReference type="GO" id="GO:0000155">
    <property type="term" value="F:phosphorelay sensor kinase activity"/>
    <property type="evidence" value="ECO:0007669"/>
    <property type="project" value="InterPro"/>
</dbReference>
<dbReference type="AlphaFoldDB" id="A0A084JVM3"/>
<dbReference type="SUPFAM" id="SSF47384">
    <property type="entry name" value="Homodimeric domain of signal transducing histidine kinase"/>
    <property type="match status" value="1"/>
</dbReference>
<dbReference type="SMART" id="SM00387">
    <property type="entry name" value="HATPase_c"/>
    <property type="match status" value="1"/>
</dbReference>
<dbReference type="CDD" id="cd00082">
    <property type="entry name" value="HisKA"/>
    <property type="match status" value="1"/>
</dbReference>
<keyword evidence="5 8" id="KW-0418">Kinase</keyword>
<dbReference type="Pfam" id="PF02518">
    <property type="entry name" value="HATPase_c"/>
    <property type="match status" value="1"/>
</dbReference>
<dbReference type="InterPro" id="IPR003661">
    <property type="entry name" value="HisK_dim/P_dom"/>
</dbReference>
<evidence type="ECO:0000313" key="9">
    <source>
        <dbReference type="Proteomes" id="UP000028531"/>
    </source>
</evidence>
<dbReference type="Gene3D" id="3.30.565.10">
    <property type="entry name" value="Histidine kinase-like ATPase, C-terminal domain"/>
    <property type="match status" value="1"/>
</dbReference>
<evidence type="ECO:0000256" key="3">
    <source>
        <dbReference type="ARBA" id="ARBA00022553"/>
    </source>
</evidence>
<feature type="transmembrane region" description="Helical" evidence="6">
    <location>
        <begin position="259"/>
        <end position="282"/>
    </location>
</feature>
<evidence type="ECO:0000256" key="2">
    <source>
        <dbReference type="ARBA" id="ARBA00012438"/>
    </source>
</evidence>
<dbReference type="PRINTS" id="PR00344">
    <property type="entry name" value="BCTRLSENSOR"/>
</dbReference>
<sequence length="526" mass="59899">MQQKLLYTLIALMSLSLAGIIAVQIYWIVDSINGRNEQFSFAVRQSLVNVAKEIEDQEVEYYYRAVNRAIDSLDIAPNSMNMSSLLMRIRDANVDEAITYSNSIQGESYKLNAPILDIEMDSVMFTKLLNRRVKTIKRNTSLDGAPVNSEESYEKLNQWDMLSKKMFMESIADQSASLPITQRVTNKQVEELLSKELKERQINSSFEFAIHQDNFPTRIQSANFDVDDYFTWGIPVFNSDSANNQSYKLLINLPGRQKFILSSVLGMAGLSLVFTLIIVIAYSSAISQLFQQRQISQIKTDFINNMTHEFKTPIATINLALDSLKHPKISSDPEKVANYLRMIREENKRMHSQVENVLRISKLEKNDLDIQKENLDLNDVLEDSISHIALILEQRGGSLHRHFGALRTTVLANESHLSNVFVNVLENAIKYTDESEAPVIDIYTENVRDKIVIKVRDQGIGMSKTAQRKVFQKFFREHTGNIHNVKGHGLGLAYAQRIVDDHHGDIYVESEKGQGSTFIINLPLIT</sequence>
<evidence type="ECO:0000256" key="6">
    <source>
        <dbReference type="SAM" id="Phobius"/>
    </source>
</evidence>
<comment type="caution">
    <text evidence="8">The sequence shown here is derived from an EMBL/GenBank/DDBJ whole genome shotgun (WGS) entry which is preliminary data.</text>
</comment>
<dbReference type="InterPro" id="IPR036890">
    <property type="entry name" value="HATPase_C_sf"/>
</dbReference>
<dbReference type="InterPro" id="IPR004358">
    <property type="entry name" value="Sig_transdc_His_kin-like_C"/>
</dbReference>
<feature type="domain" description="Histidine kinase" evidence="7">
    <location>
        <begin position="305"/>
        <end position="526"/>
    </location>
</feature>
<keyword evidence="6" id="KW-0812">Transmembrane</keyword>
<reference evidence="8 9" key="1">
    <citation type="submission" date="2014-07" db="EMBL/GenBank/DDBJ databases">
        <title>Draft genome sequence of Nonlabens ulvanivorans, an ulvan degrading bacterium.</title>
        <authorList>
            <person name="Kopel M."/>
            <person name="Helbert W."/>
            <person name="Henrissat B."/>
            <person name="Doniger T."/>
            <person name="Banin E."/>
        </authorList>
    </citation>
    <scope>NUCLEOTIDE SEQUENCE [LARGE SCALE GENOMIC DNA]</scope>
    <source>
        <strain evidence="8 9">PLR</strain>
    </source>
</reference>